<dbReference type="OrthoDB" id="1902109at2"/>
<proteinExistence type="predicted"/>
<reference evidence="1 2" key="1">
    <citation type="journal article" date="2015" name="Genome Announc.">
        <title>Draft Genome Sequence of Clostridium tyrobutyricum Strain DIVETGP, Isolated from Cow's Milk for Grana Padano Production.</title>
        <authorList>
            <person name="Soggiu A."/>
            <person name="Piras C."/>
            <person name="Gaiarsa S."/>
            <person name="Sassera D."/>
            <person name="Roncada P."/>
            <person name="Bendixen E."/>
            <person name="Brasca M."/>
            <person name="Bonizzi L."/>
        </authorList>
    </citation>
    <scope>NUCLEOTIDE SEQUENCE [LARGE SCALE GENOMIC DNA]</scope>
    <source>
        <strain evidence="1 2">DIVETGP</strain>
    </source>
</reference>
<dbReference type="RefSeq" id="WP_017895568.1">
    <property type="nucleotide sequence ID" value="NZ_CBXI010000003.1"/>
</dbReference>
<accession>W6NDB5</accession>
<protein>
    <submittedName>
        <fullName evidence="1">Uncharacterized protein</fullName>
    </submittedName>
</protein>
<keyword evidence="2" id="KW-1185">Reference proteome</keyword>
<sequence>MWKTDIFELNSKNKTLQIAELQRIKVNLKSKKIIILVHGEEIYVENMIIPKIRKKSIYELIEEKLRNRFKKLDNIMFSYNINSHNKLELNVDVLCMNWDNFELFKKLSESKVDVKGVIPVQLYALEKYNKKIYKKQCIFLTFFKNIAYIIACYNNKIIFNDVFEVKSKEDVIYCIEEFRLRLNILVPRIEFKHIEILNLPYKGLLEELSQYYNCNDLGELSI</sequence>
<evidence type="ECO:0000313" key="2">
    <source>
        <dbReference type="Proteomes" id="UP000019482"/>
    </source>
</evidence>
<name>W6NDB5_CLOTY</name>
<dbReference type="Proteomes" id="UP000019482">
    <property type="component" value="Unassembled WGS sequence"/>
</dbReference>
<dbReference type="GeneID" id="29420521"/>
<dbReference type="AlphaFoldDB" id="W6NDB5"/>
<evidence type="ECO:0000313" key="1">
    <source>
        <dbReference type="EMBL" id="CDL89987.1"/>
    </source>
</evidence>
<organism evidence="1 2">
    <name type="scientific">Clostridium tyrobutyricum DIVETGP</name>
    <dbReference type="NCBI Taxonomy" id="1408889"/>
    <lineage>
        <taxon>Bacteria</taxon>
        <taxon>Bacillati</taxon>
        <taxon>Bacillota</taxon>
        <taxon>Clostridia</taxon>
        <taxon>Eubacteriales</taxon>
        <taxon>Clostridiaceae</taxon>
        <taxon>Clostridium</taxon>
    </lineage>
</organism>
<dbReference type="EMBL" id="CBXI010000003">
    <property type="protein sequence ID" value="CDL89987.1"/>
    <property type="molecule type" value="Genomic_DNA"/>
</dbReference>
<comment type="caution">
    <text evidence="1">The sequence shown here is derived from an EMBL/GenBank/DDBJ whole genome shotgun (WGS) entry which is preliminary data.</text>
</comment>
<gene>
    <name evidence="1" type="ORF">CTDIVETGP_0057</name>
</gene>